<evidence type="ECO:0000313" key="3">
    <source>
        <dbReference type="Proteomes" id="UP000789572"/>
    </source>
</evidence>
<gene>
    <name evidence="2" type="ORF">POCULU_LOCUS7476</name>
</gene>
<organism evidence="2 3">
    <name type="scientific">Paraglomus occultum</name>
    <dbReference type="NCBI Taxonomy" id="144539"/>
    <lineage>
        <taxon>Eukaryota</taxon>
        <taxon>Fungi</taxon>
        <taxon>Fungi incertae sedis</taxon>
        <taxon>Mucoromycota</taxon>
        <taxon>Glomeromycotina</taxon>
        <taxon>Glomeromycetes</taxon>
        <taxon>Paraglomerales</taxon>
        <taxon>Paraglomeraceae</taxon>
        <taxon>Paraglomus</taxon>
    </lineage>
</organism>
<evidence type="ECO:0000313" key="2">
    <source>
        <dbReference type="EMBL" id="CAG8601285.1"/>
    </source>
</evidence>
<keyword evidence="1" id="KW-0175">Coiled coil</keyword>
<reference evidence="2" key="1">
    <citation type="submission" date="2021-06" db="EMBL/GenBank/DDBJ databases">
        <authorList>
            <person name="Kallberg Y."/>
            <person name="Tangrot J."/>
            <person name="Rosling A."/>
        </authorList>
    </citation>
    <scope>NUCLEOTIDE SEQUENCE</scope>
    <source>
        <strain evidence="2">IA702</strain>
    </source>
</reference>
<feature type="coiled-coil region" evidence="1">
    <location>
        <begin position="35"/>
        <end position="62"/>
    </location>
</feature>
<dbReference type="EMBL" id="CAJVPJ010001710">
    <property type="protein sequence ID" value="CAG8601285.1"/>
    <property type="molecule type" value="Genomic_DNA"/>
</dbReference>
<dbReference type="Proteomes" id="UP000789572">
    <property type="component" value="Unassembled WGS sequence"/>
</dbReference>
<keyword evidence="3" id="KW-1185">Reference proteome</keyword>
<proteinExistence type="predicted"/>
<dbReference type="AlphaFoldDB" id="A0A9N9CJL0"/>
<evidence type="ECO:0000256" key="1">
    <source>
        <dbReference type="SAM" id="Coils"/>
    </source>
</evidence>
<comment type="caution">
    <text evidence="2">The sequence shown here is derived from an EMBL/GenBank/DDBJ whole genome shotgun (WGS) entry which is preliminary data.</text>
</comment>
<accession>A0A9N9CJL0</accession>
<name>A0A9N9CJL0_9GLOM</name>
<dbReference type="OrthoDB" id="5394106at2759"/>
<protein>
    <submittedName>
        <fullName evidence="2">10941_t:CDS:1</fullName>
    </submittedName>
</protein>
<sequence>MGQAKPIMVPPLALGDIAKLAKYRLNMIWKAEVEIQKLVTENFELRAVIAQLKTEINRLKTDNDAGNKFYQNTLKSSSDEITSILHKLHNAVDALNVLVDKDIRSSQNDTYSWRYRSIANSNLDKWTEKVPEKRKLQNPISSYINDARLLASINETAEEQTTFEEHVICSTQRQEPTPLQPQTTEFNYIPSQLNITYDISPQTKIDSRVTVDDLITVVRRPNDLNTMYAEHPILLDNMSEGRPEPIKSSKDGIVVY</sequence>